<accession>A0A1G9XZJ9</accession>
<dbReference type="STRING" id="258515.SAMN05192585_10988"/>
<keyword evidence="1" id="KW-1133">Transmembrane helix</keyword>
<keyword evidence="1" id="KW-0472">Membrane</keyword>
<dbReference type="Proteomes" id="UP000199182">
    <property type="component" value="Unassembled WGS sequence"/>
</dbReference>
<sequence length="109" mass="11606">MPLTEDIKGNEVNDMKKILQAIGIITIVAGFCAFVAGILYKLADKHFQLGSLHSSDAASIGIIGGADGPTAVYISNKETLSVFLTAAINLIVSAAALVLRLRKRLRPKR</sequence>
<keyword evidence="1" id="KW-0812">Transmembrane</keyword>
<feature type="transmembrane region" description="Helical" evidence="1">
    <location>
        <begin position="80"/>
        <end position="99"/>
    </location>
</feature>
<name>A0A1G9XZJ9_9FIRM</name>
<dbReference type="AlphaFoldDB" id="A0A1G9XZJ9"/>
<dbReference type="Pfam" id="PF03977">
    <property type="entry name" value="OAD_beta"/>
    <property type="match status" value="1"/>
</dbReference>
<protein>
    <submittedName>
        <fullName evidence="2">Na+-transporting oxaloacetate decarboxylase beta subunit</fullName>
    </submittedName>
</protein>
<gene>
    <name evidence="2" type="ORF">SAMN05192585_10988</name>
</gene>
<dbReference type="InterPro" id="IPR005661">
    <property type="entry name" value="OadB_MmdB"/>
</dbReference>
<feature type="transmembrane region" description="Helical" evidence="1">
    <location>
        <begin position="21"/>
        <end position="43"/>
    </location>
</feature>
<dbReference type="EMBL" id="FNID01000009">
    <property type="protein sequence ID" value="SDN01851.1"/>
    <property type="molecule type" value="Genomic_DNA"/>
</dbReference>
<keyword evidence="3" id="KW-1185">Reference proteome</keyword>
<reference evidence="2 3" key="1">
    <citation type="submission" date="2016-10" db="EMBL/GenBank/DDBJ databases">
        <authorList>
            <person name="de Groot N.N."/>
        </authorList>
    </citation>
    <scope>NUCLEOTIDE SEQUENCE [LARGE SCALE GENOMIC DNA]</scope>
    <source>
        <strain evidence="2 3">CGMCC 1.5012</strain>
    </source>
</reference>
<evidence type="ECO:0000313" key="2">
    <source>
        <dbReference type="EMBL" id="SDN01851.1"/>
    </source>
</evidence>
<organism evidence="2 3">
    <name type="scientific">Acetanaerobacterium elongatum</name>
    <dbReference type="NCBI Taxonomy" id="258515"/>
    <lineage>
        <taxon>Bacteria</taxon>
        <taxon>Bacillati</taxon>
        <taxon>Bacillota</taxon>
        <taxon>Clostridia</taxon>
        <taxon>Eubacteriales</taxon>
        <taxon>Oscillospiraceae</taxon>
        <taxon>Acetanaerobacterium</taxon>
    </lineage>
</organism>
<dbReference type="RefSeq" id="WP_092639013.1">
    <property type="nucleotide sequence ID" value="NZ_FNID01000009.1"/>
</dbReference>
<dbReference type="GO" id="GO:0016829">
    <property type="term" value="F:lyase activity"/>
    <property type="evidence" value="ECO:0007669"/>
    <property type="project" value="InterPro"/>
</dbReference>
<evidence type="ECO:0000256" key="1">
    <source>
        <dbReference type="SAM" id="Phobius"/>
    </source>
</evidence>
<evidence type="ECO:0000313" key="3">
    <source>
        <dbReference type="Proteomes" id="UP000199182"/>
    </source>
</evidence>
<dbReference type="GO" id="GO:0006814">
    <property type="term" value="P:sodium ion transport"/>
    <property type="evidence" value="ECO:0007669"/>
    <property type="project" value="InterPro"/>
</dbReference>
<proteinExistence type="predicted"/>